<evidence type="ECO:0000313" key="4">
    <source>
        <dbReference type="Proteomes" id="UP000241890"/>
    </source>
</evidence>
<sequence>MATKALQHVSKAFVKLAVLEPSSVVAKEFVSVAQSPKVRKSCPGLELKVSLLDPPTISPQAFVSLLNSHVETLAMAQPVQKVQARTMVAKATGVKREGFFDRIGNMLQSRTEKTQEKGRLEMERDLIEFMKTQDHFPLSVYRGVIEKSVEKSEEGYRYWLSKVPGVREASGREQTDAMLSIFDVMTSTELSGETPLGPAEVERIATSAGVDIQAVQQLVQMHAAMQQMHRWIKHRQAKNEFVPDSFAEAMRHMRVDREGGAPQRPPLWRVALIKKEFEQKNNFRDKYGRRRGSSMLKKMRKNNEALAR</sequence>
<name>A0A2R5GC70_9STRA</name>
<accession>A0A2R5GC70</accession>
<dbReference type="SUPFAM" id="SSF47446">
    <property type="entry name" value="Signal peptide-binding domain"/>
    <property type="match status" value="1"/>
</dbReference>
<dbReference type="EMBL" id="BEYU01000040">
    <property type="protein sequence ID" value="GBG28145.1"/>
    <property type="molecule type" value="Genomic_DNA"/>
</dbReference>
<dbReference type="InParanoid" id="A0A2R5GC70"/>
<dbReference type="AlphaFoldDB" id="A0A2R5GC70"/>
<dbReference type="GO" id="GO:0048500">
    <property type="term" value="C:signal recognition particle"/>
    <property type="evidence" value="ECO:0007669"/>
    <property type="project" value="InterPro"/>
</dbReference>
<evidence type="ECO:0000256" key="1">
    <source>
        <dbReference type="SAM" id="MobiDB-lite"/>
    </source>
</evidence>
<feature type="domain" description="Signal recognition particle SRP54 subunit M-domain" evidence="2">
    <location>
        <begin position="160"/>
        <end position="228"/>
    </location>
</feature>
<proteinExistence type="predicted"/>
<dbReference type="GO" id="GO:0006614">
    <property type="term" value="P:SRP-dependent cotranslational protein targeting to membrane"/>
    <property type="evidence" value="ECO:0007669"/>
    <property type="project" value="InterPro"/>
</dbReference>
<protein>
    <recommendedName>
        <fullName evidence="2">Signal recognition particle SRP54 subunit M-domain domain-containing protein</fullName>
    </recommendedName>
</protein>
<dbReference type="Pfam" id="PF02978">
    <property type="entry name" value="SRP_SPB"/>
    <property type="match status" value="1"/>
</dbReference>
<feature type="compositionally biased region" description="Basic residues" evidence="1">
    <location>
        <begin position="287"/>
        <end position="300"/>
    </location>
</feature>
<feature type="region of interest" description="Disordered" evidence="1">
    <location>
        <begin position="287"/>
        <end position="308"/>
    </location>
</feature>
<dbReference type="Gene3D" id="1.10.260.30">
    <property type="entry name" value="Signal recognition particle, SRP54 subunit, M-domain"/>
    <property type="match status" value="1"/>
</dbReference>
<evidence type="ECO:0000259" key="2">
    <source>
        <dbReference type="Pfam" id="PF02978"/>
    </source>
</evidence>
<dbReference type="InterPro" id="IPR036891">
    <property type="entry name" value="Signal_recog_part_SRP54_M_sf"/>
</dbReference>
<gene>
    <name evidence="3" type="ORF">FCC1311_043682</name>
</gene>
<evidence type="ECO:0000313" key="3">
    <source>
        <dbReference type="EMBL" id="GBG28145.1"/>
    </source>
</evidence>
<comment type="caution">
    <text evidence="3">The sequence shown here is derived from an EMBL/GenBank/DDBJ whole genome shotgun (WGS) entry which is preliminary data.</text>
</comment>
<dbReference type="InterPro" id="IPR004125">
    <property type="entry name" value="Signal_recog_particle_SRP54_M"/>
</dbReference>
<keyword evidence="4" id="KW-1185">Reference proteome</keyword>
<reference evidence="3 4" key="1">
    <citation type="submission" date="2017-12" db="EMBL/GenBank/DDBJ databases">
        <title>Sequencing, de novo assembly and annotation of complete genome of a new Thraustochytrid species, strain FCC1311.</title>
        <authorList>
            <person name="Sedici K."/>
            <person name="Godart F."/>
            <person name="Aiese Cigliano R."/>
            <person name="Sanseverino W."/>
            <person name="Barakat M."/>
            <person name="Ortet P."/>
            <person name="Marechal E."/>
            <person name="Cagnac O."/>
            <person name="Amato A."/>
        </authorList>
    </citation>
    <scope>NUCLEOTIDE SEQUENCE [LARGE SCALE GENOMIC DNA]</scope>
</reference>
<dbReference type="Proteomes" id="UP000241890">
    <property type="component" value="Unassembled WGS sequence"/>
</dbReference>
<organism evidence="3 4">
    <name type="scientific">Hondaea fermentalgiana</name>
    <dbReference type="NCBI Taxonomy" id="2315210"/>
    <lineage>
        <taxon>Eukaryota</taxon>
        <taxon>Sar</taxon>
        <taxon>Stramenopiles</taxon>
        <taxon>Bigyra</taxon>
        <taxon>Labyrinthulomycetes</taxon>
        <taxon>Thraustochytrida</taxon>
        <taxon>Thraustochytriidae</taxon>
        <taxon>Hondaea</taxon>
    </lineage>
</organism>
<dbReference type="GO" id="GO:0008312">
    <property type="term" value="F:7S RNA binding"/>
    <property type="evidence" value="ECO:0007669"/>
    <property type="project" value="InterPro"/>
</dbReference>